<dbReference type="CDD" id="cd05233">
    <property type="entry name" value="SDR_c"/>
    <property type="match status" value="1"/>
</dbReference>
<name>A0A365GY09_9ACTN</name>
<dbReference type="PANTHER" id="PTHR44196:SF2">
    <property type="entry name" value="SHORT-CHAIN DEHYDROGENASE-RELATED"/>
    <property type="match status" value="1"/>
</dbReference>
<dbReference type="PIRSF" id="PIRSF000126">
    <property type="entry name" value="11-beta-HSD1"/>
    <property type="match status" value="1"/>
</dbReference>
<evidence type="ECO:0000256" key="1">
    <source>
        <dbReference type="ARBA" id="ARBA00006484"/>
    </source>
</evidence>
<dbReference type="OrthoDB" id="9810734at2"/>
<accession>A0A365GY09</accession>
<gene>
    <name evidence="4" type="ORF">DPM19_29335</name>
</gene>
<dbReference type="InterPro" id="IPR002347">
    <property type="entry name" value="SDR_fam"/>
</dbReference>
<evidence type="ECO:0000256" key="2">
    <source>
        <dbReference type="ARBA" id="ARBA00023002"/>
    </source>
</evidence>
<evidence type="ECO:0000256" key="3">
    <source>
        <dbReference type="RuleBase" id="RU000363"/>
    </source>
</evidence>
<comment type="similarity">
    <text evidence="1 3">Belongs to the short-chain dehydrogenases/reductases (SDR) family.</text>
</comment>
<dbReference type="PRINTS" id="PR00081">
    <property type="entry name" value="GDHRDH"/>
</dbReference>
<keyword evidence="5" id="KW-1185">Reference proteome</keyword>
<dbReference type="Gene3D" id="3.40.50.720">
    <property type="entry name" value="NAD(P)-binding Rossmann-like Domain"/>
    <property type="match status" value="1"/>
</dbReference>
<evidence type="ECO:0000313" key="4">
    <source>
        <dbReference type="EMBL" id="RAY11717.1"/>
    </source>
</evidence>
<dbReference type="EMBL" id="QLYX01000017">
    <property type="protein sequence ID" value="RAY11717.1"/>
    <property type="molecule type" value="Genomic_DNA"/>
</dbReference>
<dbReference type="Pfam" id="PF00106">
    <property type="entry name" value="adh_short"/>
    <property type="match status" value="1"/>
</dbReference>
<organism evidence="4 5">
    <name type="scientific">Actinomadura craniellae</name>
    <dbReference type="NCBI Taxonomy" id="2231787"/>
    <lineage>
        <taxon>Bacteria</taxon>
        <taxon>Bacillati</taxon>
        <taxon>Actinomycetota</taxon>
        <taxon>Actinomycetes</taxon>
        <taxon>Streptosporangiales</taxon>
        <taxon>Thermomonosporaceae</taxon>
        <taxon>Actinomadura</taxon>
    </lineage>
</organism>
<comment type="caution">
    <text evidence="4">The sequence shown here is derived from an EMBL/GenBank/DDBJ whole genome shotgun (WGS) entry which is preliminary data.</text>
</comment>
<dbReference type="AlphaFoldDB" id="A0A365GY09"/>
<dbReference type="PANTHER" id="PTHR44196">
    <property type="entry name" value="DEHYDROGENASE/REDUCTASE SDR FAMILY MEMBER 7B"/>
    <property type="match status" value="1"/>
</dbReference>
<protein>
    <submittedName>
        <fullName evidence="4">Short-chain dehydrogenase</fullName>
    </submittedName>
</protein>
<dbReference type="GO" id="GO:0016020">
    <property type="term" value="C:membrane"/>
    <property type="evidence" value="ECO:0007669"/>
    <property type="project" value="TreeGrafter"/>
</dbReference>
<proteinExistence type="inferred from homology"/>
<dbReference type="PRINTS" id="PR00080">
    <property type="entry name" value="SDRFAMILY"/>
</dbReference>
<dbReference type="Proteomes" id="UP000251891">
    <property type="component" value="Unassembled WGS sequence"/>
</dbReference>
<evidence type="ECO:0000313" key="5">
    <source>
        <dbReference type="Proteomes" id="UP000251891"/>
    </source>
</evidence>
<dbReference type="RefSeq" id="WP_111871295.1">
    <property type="nucleotide sequence ID" value="NZ_QLYX01000017.1"/>
</dbReference>
<reference evidence="4 5" key="1">
    <citation type="submission" date="2018-06" db="EMBL/GenBank/DDBJ databases">
        <title>Actinomadura craniellae sp. nov. isolated from marine sponge Craniella sp.</title>
        <authorList>
            <person name="Li L."/>
            <person name="Xu Q.H."/>
            <person name="Lin H.W."/>
            <person name="Lu Y.H."/>
        </authorList>
    </citation>
    <scope>NUCLEOTIDE SEQUENCE [LARGE SCALE GENOMIC DNA]</scope>
    <source>
        <strain evidence="4 5">LHW63021</strain>
    </source>
</reference>
<dbReference type="GO" id="GO:0016491">
    <property type="term" value="F:oxidoreductase activity"/>
    <property type="evidence" value="ECO:0007669"/>
    <property type="project" value="UniProtKB-KW"/>
</dbReference>
<keyword evidence="2" id="KW-0560">Oxidoreductase</keyword>
<dbReference type="InterPro" id="IPR036291">
    <property type="entry name" value="NAD(P)-bd_dom_sf"/>
</dbReference>
<sequence length="256" mass="27555">MPTAFITGATAGIGAAFARRLASDGFDLVLLARDGKRLAGIADELGTTYRIGVEVLPADLSTDEGISAAEQRVAQGVDLLVNNAGFGHQGVFLDVPVEDEITMLRVHCEAVLRLTSAALPGMIERGRGGVINVASVAAFLARGTYSASKIWVVGFSQSVMQDLARRPEARNVYVMAVCPGWVRTEFHERAHMDVSNIPDRLWLSPDRVVDEALRDLRRGVQVSVPGLPYKAVAALTRLVPRSLSGRLSSRVGRSYT</sequence>
<dbReference type="SUPFAM" id="SSF51735">
    <property type="entry name" value="NAD(P)-binding Rossmann-fold domains"/>
    <property type="match status" value="1"/>
</dbReference>